<dbReference type="EMBL" id="AAFI02000143">
    <property type="protein sequence ID" value="EAL62661.1"/>
    <property type="molecule type" value="Genomic_DNA"/>
</dbReference>
<keyword evidence="2" id="KW-0732">Signal</keyword>
<dbReference type="GO" id="GO:0009897">
    <property type="term" value="C:external side of plasma membrane"/>
    <property type="evidence" value="ECO:0000318"/>
    <property type="project" value="GO_Central"/>
</dbReference>
<dbReference type="SUPFAM" id="SSF81296">
    <property type="entry name" value="E set domains"/>
    <property type="match status" value="1"/>
</dbReference>
<evidence type="ECO:0000256" key="7">
    <source>
        <dbReference type="SAM" id="Phobius"/>
    </source>
</evidence>
<dbReference type="AlphaFoldDB" id="Q54HC3"/>
<accession>Q54HC3</accession>
<proteinExistence type="predicted"/>
<protein>
    <recommendedName>
        <fullName evidence="8">TgrO1-like immunoglobulin-like domain-containing protein</fullName>
    </recommendedName>
</protein>
<gene>
    <name evidence="9" type="ORF">DDB_G0289561</name>
</gene>
<sequence>FYNNETTIVFEYNLNDEYFTKWFYFDNNYFAIFSCFDNSTNRICEFLPSISDMDKLYSNKIFYCSINPSSSSVEECNNSILKPSFYPTPIISKDFKPPTKGGQVVIKGSFLISSGHKFPTQYGDVKVEIPNSGLINPTNITIKSFPFGCGEQTIRYYNNKLFKFQYSNPILYSISIEKINEYSKIKLIINGDNFCTISDNVSLSIGKLNGLQFNWENNNNNNIISIEYDQIYSGLYNVSLNANGLISNNLLLTFNPEIKSVTSVPKSLGGIITIRGNRLISENGMNDTIVSFVGNREFDCLMISNSESIIECNLLKVVLLFYAYFNINLIVGGQKQLDGTIKFEFDKPYISGKSLTGMNLTLFGEMFMNPHVFINGIELNNNLTISFSSTEFKFTLPNDFKKGSIFLRNSKNAADSNTIIFEKSFNIESIGYSTTRGQLLSFQFNNILNENLNLIPTLTYNSSQLIFNEPLSTIFNKTNGDFKFEVPMGCGSNSPIQGIIGNQIANSTFSYFEPIILRCLTDDFLIICYGFNFGSLSMINSDDSDNNNNNNNNNIKINFLNQIYTNNNISKLDHEKFVIPLKSNNLYNGNISITVCGLTSNYYQLYFKSSIKNEARLFNQYFKSNGGDLIINGHNFIYNKSNFTYLLCDDDDEYYNQIKYNCNFIDNTFYNCPINIIGPFDRKCILNFQNEKMFNIKINYLSPTVNNVILNNLTITGGLITINGSDFYNLTTFIEIGNLNCYNVTFINSNQLNCNLITNNISQHLISNNLYYVNISIFSGTNNNLDLIKNSSTLIFKYDNLLGNSNSNNSNNNNNGDGSHGDDGGDGGGGDGDGDGDGGSSKLKWLIPTIICPVIFVVMVIFIGPELFRRFYTYPPPKPPLPEPGFQRRPYDPPNLNNRLYENTITRYDNDPDNLQLSFVPIQP</sequence>
<keyword evidence="7" id="KW-0812">Transmembrane</keyword>
<dbReference type="GO" id="GO:0098742">
    <property type="term" value="P:cell-cell adhesion via plasma-membrane adhesion molecules"/>
    <property type="evidence" value="ECO:0000318"/>
    <property type="project" value="GO_Central"/>
</dbReference>
<dbReference type="PANTHER" id="PTHR31341:SF4">
    <property type="entry name" value="IPT_TIG DOMAIN-CONTAINING PROTEIN-RELATED"/>
    <property type="match status" value="1"/>
</dbReference>
<evidence type="ECO:0000256" key="2">
    <source>
        <dbReference type="ARBA" id="ARBA00022729"/>
    </source>
</evidence>
<evidence type="ECO:0000256" key="3">
    <source>
        <dbReference type="ARBA" id="ARBA00023136"/>
    </source>
</evidence>
<dbReference type="PROSITE" id="PS00477">
    <property type="entry name" value="ALPHA_2_MACROGLOBULIN"/>
    <property type="match status" value="1"/>
</dbReference>
<dbReference type="PhylomeDB" id="Q54HC3"/>
<evidence type="ECO:0000256" key="5">
    <source>
        <dbReference type="ARBA" id="ARBA00023180"/>
    </source>
</evidence>
<feature type="non-terminal residue" evidence="9">
    <location>
        <position position="1"/>
    </location>
</feature>
<dbReference type="PANTHER" id="PTHR31341">
    <property type="entry name" value="IPT/TIG DOMAIN-CONTAINING PROTEIN-RELATED-RELATED"/>
    <property type="match status" value="1"/>
</dbReference>
<evidence type="ECO:0000256" key="6">
    <source>
        <dbReference type="SAM" id="MobiDB-lite"/>
    </source>
</evidence>
<evidence type="ECO:0000259" key="8">
    <source>
        <dbReference type="Pfam" id="PF24612"/>
    </source>
</evidence>
<dbReference type="Pfam" id="PF24612">
    <property type="entry name" value="Ig_TgrO1"/>
    <property type="match status" value="2"/>
</dbReference>
<feature type="domain" description="TgrO1-like immunoglobulin-like" evidence="8">
    <location>
        <begin position="93"/>
        <end position="166"/>
    </location>
</feature>
<evidence type="ECO:0000313" key="10">
    <source>
        <dbReference type="Proteomes" id="UP000002195"/>
    </source>
</evidence>
<reference evidence="9 10" key="1">
    <citation type="journal article" date="2005" name="Nature">
        <title>The genome of the social amoeba Dictyostelium discoideum.</title>
        <authorList>
            <consortium name="The Dictyostelium discoideum Sequencing Consortium"/>
            <person name="Eichinger L."/>
            <person name="Pachebat J.A."/>
            <person name="Glockner G."/>
            <person name="Rajandream M.A."/>
            <person name="Sucgang R."/>
            <person name="Berriman M."/>
            <person name="Song J."/>
            <person name="Olsen R."/>
            <person name="Szafranski K."/>
            <person name="Xu Q."/>
            <person name="Tunggal B."/>
            <person name="Kummerfeld S."/>
            <person name="Madera M."/>
            <person name="Konfortov B.A."/>
            <person name="Rivero F."/>
            <person name="Bankier A.T."/>
            <person name="Lehmann R."/>
            <person name="Hamlin N."/>
            <person name="Davies R."/>
            <person name="Gaudet P."/>
            <person name="Fey P."/>
            <person name="Pilcher K."/>
            <person name="Chen G."/>
            <person name="Saunders D."/>
            <person name="Sodergren E."/>
            <person name="Davis P."/>
            <person name="Kerhornou A."/>
            <person name="Nie X."/>
            <person name="Hall N."/>
            <person name="Anjard C."/>
            <person name="Hemphill L."/>
            <person name="Bason N."/>
            <person name="Farbrother P."/>
            <person name="Desany B."/>
            <person name="Just E."/>
            <person name="Morio T."/>
            <person name="Rost R."/>
            <person name="Churcher C."/>
            <person name="Cooper J."/>
            <person name="Haydock S."/>
            <person name="van Driessche N."/>
            <person name="Cronin A."/>
            <person name="Goodhead I."/>
            <person name="Muzny D."/>
            <person name="Mourier T."/>
            <person name="Pain A."/>
            <person name="Lu M."/>
            <person name="Harper D."/>
            <person name="Lindsay R."/>
            <person name="Hauser H."/>
            <person name="James K."/>
            <person name="Quiles M."/>
            <person name="Madan Babu M."/>
            <person name="Saito T."/>
            <person name="Buchrieser C."/>
            <person name="Wardroper A."/>
            <person name="Felder M."/>
            <person name="Thangavelu M."/>
            <person name="Johnson D."/>
            <person name="Knights A."/>
            <person name="Loulseged H."/>
            <person name="Mungall K."/>
            <person name="Oliver K."/>
            <person name="Price C."/>
            <person name="Quail M.A."/>
            <person name="Urushihara H."/>
            <person name="Hernandez J."/>
            <person name="Rabbinowitsch E."/>
            <person name="Steffen D."/>
            <person name="Sanders M."/>
            <person name="Ma J."/>
            <person name="Kohara Y."/>
            <person name="Sharp S."/>
            <person name="Simmonds M."/>
            <person name="Spiegler S."/>
            <person name="Tivey A."/>
            <person name="Sugano S."/>
            <person name="White B."/>
            <person name="Walker D."/>
            <person name="Woodward J."/>
            <person name="Winckler T."/>
            <person name="Tanaka Y."/>
            <person name="Shaulsky G."/>
            <person name="Schleicher M."/>
            <person name="Weinstock G."/>
            <person name="Rosenthal A."/>
            <person name="Cox E.C."/>
            <person name="Chisholm R.L."/>
            <person name="Gibbs R."/>
            <person name="Loomis W.F."/>
            <person name="Platzer M."/>
            <person name="Kay R.R."/>
            <person name="Williams J."/>
            <person name="Dear P.H."/>
            <person name="Noegel A.A."/>
            <person name="Barrell B."/>
            <person name="Kuspa A."/>
        </authorList>
    </citation>
    <scope>NUCLEOTIDE SEQUENCE [LARGE SCALE GENOMIC DNA]</scope>
    <source>
        <strain evidence="9 10">AX4</strain>
    </source>
</reference>
<keyword evidence="7" id="KW-1133">Transmembrane helix</keyword>
<keyword evidence="3 7" id="KW-0472">Membrane</keyword>
<dbReference type="VEuPathDB" id="AmoebaDB:DDB_G0289561"/>
<organism evidence="9 10">
    <name type="scientific">Dictyostelium discoideum</name>
    <name type="common">Social amoeba</name>
    <dbReference type="NCBI Taxonomy" id="44689"/>
    <lineage>
        <taxon>Eukaryota</taxon>
        <taxon>Amoebozoa</taxon>
        <taxon>Evosea</taxon>
        <taxon>Eumycetozoa</taxon>
        <taxon>Dictyostelia</taxon>
        <taxon>Dictyosteliales</taxon>
        <taxon>Dictyosteliaceae</taxon>
        <taxon>Dictyostelium</taxon>
    </lineage>
</organism>
<dbReference type="RefSeq" id="XP_636164.1">
    <property type="nucleotide sequence ID" value="XM_631072.1"/>
</dbReference>
<dbReference type="InParanoid" id="Q54HC3"/>
<feature type="domain" description="TgrO1-like immunoglobulin-like" evidence="8">
    <location>
        <begin position="432"/>
        <end position="509"/>
    </location>
</feature>
<dbReference type="FunCoup" id="Q54HC3">
    <property type="interactions" value="9"/>
</dbReference>
<feature type="transmembrane region" description="Helical" evidence="7">
    <location>
        <begin position="845"/>
        <end position="868"/>
    </location>
</feature>
<keyword evidence="4" id="KW-1015">Disulfide bond</keyword>
<dbReference type="KEGG" id="ddi:DDB_G0289561"/>
<dbReference type="eggNOG" id="ENOG502SZ38">
    <property type="taxonomic scope" value="Eukaryota"/>
</dbReference>
<dbReference type="dictyBase" id="DDB_G0289561"/>
<evidence type="ECO:0000256" key="1">
    <source>
        <dbReference type="ARBA" id="ARBA00004370"/>
    </source>
</evidence>
<feature type="region of interest" description="Disordered" evidence="6">
    <location>
        <begin position="807"/>
        <end position="835"/>
    </location>
</feature>
<dbReference type="Proteomes" id="UP000002195">
    <property type="component" value="Unassembled WGS sequence"/>
</dbReference>
<dbReference type="HOGENOM" id="CLU_009950_0_0_1"/>
<dbReference type="PaxDb" id="44689-DDB0219455"/>
<keyword evidence="5" id="KW-0325">Glycoprotein</keyword>
<dbReference type="GO" id="GO:0031152">
    <property type="term" value="P:aggregation involved in sorocarp development"/>
    <property type="evidence" value="ECO:0000318"/>
    <property type="project" value="GO_Central"/>
</dbReference>
<name>Q54HC3_DICDI</name>
<evidence type="ECO:0000313" key="9">
    <source>
        <dbReference type="EMBL" id="EAL62661.1"/>
    </source>
</evidence>
<dbReference type="GeneID" id="8627202"/>
<feature type="compositionally biased region" description="Low complexity" evidence="6">
    <location>
        <begin position="807"/>
        <end position="817"/>
    </location>
</feature>
<dbReference type="InterPro" id="IPR019742">
    <property type="entry name" value="MacrogloblnA2_CS"/>
</dbReference>
<evidence type="ECO:0000256" key="4">
    <source>
        <dbReference type="ARBA" id="ARBA00023157"/>
    </source>
</evidence>
<dbReference type="InterPro" id="IPR057594">
    <property type="entry name" value="TgrO1-like_Ig"/>
</dbReference>
<comment type="subcellular location">
    <subcellularLocation>
        <location evidence="1">Membrane</location>
    </subcellularLocation>
</comment>
<dbReference type="InterPro" id="IPR052014">
    <property type="entry name" value="Dictyostelium_Tiger"/>
</dbReference>
<comment type="caution">
    <text evidence="9">The sequence shown here is derived from an EMBL/GenBank/DDBJ whole genome shotgun (WGS) entry which is preliminary data.</text>
</comment>
<dbReference type="InterPro" id="IPR014756">
    <property type="entry name" value="Ig_E-set"/>
</dbReference>
<keyword evidence="10" id="KW-1185">Reference proteome</keyword>